<evidence type="ECO:0000256" key="1">
    <source>
        <dbReference type="ARBA" id="ARBA00004123"/>
    </source>
</evidence>
<dbReference type="GO" id="GO:0005737">
    <property type="term" value="C:cytoplasm"/>
    <property type="evidence" value="ECO:0007669"/>
    <property type="project" value="UniProtKB-SubCell"/>
</dbReference>
<organism evidence="12 13">
    <name type="scientific">Chlorella vulgaris</name>
    <name type="common">Green alga</name>
    <dbReference type="NCBI Taxonomy" id="3077"/>
    <lineage>
        <taxon>Eukaryota</taxon>
        <taxon>Viridiplantae</taxon>
        <taxon>Chlorophyta</taxon>
        <taxon>core chlorophytes</taxon>
        <taxon>Trebouxiophyceae</taxon>
        <taxon>Chlorellales</taxon>
        <taxon>Chlorellaceae</taxon>
        <taxon>Chlorella clade</taxon>
        <taxon>Chlorella</taxon>
    </lineage>
</organism>
<name>A0A9D4TMV5_CHLVU</name>
<evidence type="ECO:0000313" key="12">
    <source>
        <dbReference type="EMBL" id="KAI3429781.1"/>
    </source>
</evidence>
<evidence type="ECO:0000256" key="6">
    <source>
        <dbReference type="ARBA" id="ARBA00022843"/>
    </source>
</evidence>
<keyword evidence="4" id="KW-1017">Isopeptide bond</keyword>
<dbReference type="PANTHER" id="PTHR31169">
    <property type="entry name" value="OS05G0300700 PROTEIN"/>
    <property type="match status" value="1"/>
</dbReference>
<keyword evidence="7" id="KW-0805">Transcription regulation</keyword>
<accession>A0A9D4TMV5</accession>
<gene>
    <name evidence="12" type="ORF">D9Q98_010094</name>
</gene>
<evidence type="ECO:0000256" key="3">
    <source>
        <dbReference type="ARBA" id="ARBA00022490"/>
    </source>
</evidence>
<evidence type="ECO:0000313" key="13">
    <source>
        <dbReference type="Proteomes" id="UP001055712"/>
    </source>
</evidence>
<evidence type="ECO:0000256" key="4">
    <source>
        <dbReference type="ARBA" id="ARBA00022499"/>
    </source>
</evidence>
<evidence type="ECO:0000256" key="5">
    <source>
        <dbReference type="ARBA" id="ARBA00022553"/>
    </source>
</evidence>
<keyword evidence="3" id="KW-0963">Cytoplasm</keyword>
<comment type="caution">
    <text evidence="12">The sequence shown here is derived from an EMBL/GenBank/DDBJ whole genome shotgun (WGS) entry which is preliminary data.</text>
</comment>
<protein>
    <recommendedName>
        <fullName evidence="11">Zinc-finger domain-containing protein</fullName>
    </recommendedName>
</protein>
<keyword evidence="9" id="KW-0539">Nucleus</keyword>
<dbReference type="AlphaFoldDB" id="A0A9D4TMV5"/>
<keyword evidence="8" id="KW-0804">Transcription</keyword>
<sequence>MLNDYELARAERIASNKAKLAVLGIAEAAEQLQVTSAVDRPARNPIAAVPRKKRKMYEVEVEVRRCGRLNGERPEYNEETLFDRELGIDRLDLLASRRRRRRVGMDPTALGAIRDRRIREVDGEDADVPRGPFDSGRGVRIQGGRVYDSKYGVTCHWCRQKTLEEHVTCTHPDCGAGRRLAVAFCKLCLKNRHGEDIQQAEASGKWVCPRCRGSCGEGCASCCNCGPCRKALGLAPTHQIINQARAAGFENVHDFLVHQKTGEAPQEVAARKQAAAWGAWLDVPFDAEAAAAAGSGDEEEEEEEEAVLPAAAAGAMQLERRQQAAVPEGAGAAMLRRQAAAVPEGAGAAMLLFAALRWHLLATSFFAAAKVLAPKPAAAVPSTRRTSAAKPKPAAAKQTQQAAAPRRSTRTQAAGQAPAKLAAKVTAFFQAAAATSAPKAAMERQATAGLTSTKAATARQAASGLRSTKAAATGADRPRASNRLGMRARK</sequence>
<keyword evidence="13" id="KW-1185">Reference proteome</keyword>
<feature type="compositionally biased region" description="Low complexity" evidence="10">
    <location>
        <begin position="388"/>
        <end position="405"/>
    </location>
</feature>
<evidence type="ECO:0000259" key="11">
    <source>
        <dbReference type="Pfam" id="PF10497"/>
    </source>
</evidence>
<dbReference type="OrthoDB" id="298344at2759"/>
<reference evidence="12" key="2">
    <citation type="submission" date="2020-11" db="EMBL/GenBank/DDBJ databases">
        <authorList>
            <person name="Cecchin M."/>
            <person name="Marcolungo L."/>
            <person name="Rossato M."/>
            <person name="Girolomoni L."/>
            <person name="Cosentino E."/>
            <person name="Cuine S."/>
            <person name="Li-Beisson Y."/>
            <person name="Delledonne M."/>
            <person name="Ballottari M."/>
        </authorList>
    </citation>
    <scope>NUCLEOTIDE SEQUENCE</scope>
    <source>
        <strain evidence="12">211/11P</strain>
        <tissue evidence="12">Whole cell</tissue>
    </source>
</reference>
<keyword evidence="6" id="KW-0832">Ubl conjugation</keyword>
<evidence type="ECO:0000256" key="7">
    <source>
        <dbReference type="ARBA" id="ARBA00023015"/>
    </source>
</evidence>
<evidence type="ECO:0000256" key="2">
    <source>
        <dbReference type="ARBA" id="ARBA00004496"/>
    </source>
</evidence>
<dbReference type="GO" id="GO:0006355">
    <property type="term" value="P:regulation of DNA-templated transcription"/>
    <property type="evidence" value="ECO:0007669"/>
    <property type="project" value="InterPro"/>
</dbReference>
<feature type="domain" description="Zinc-finger" evidence="11">
    <location>
        <begin position="147"/>
        <end position="256"/>
    </location>
</feature>
<dbReference type="GO" id="GO:0005634">
    <property type="term" value="C:nucleus"/>
    <property type="evidence" value="ECO:0007669"/>
    <property type="project" value="UniProtKB-SubCell"/>
</dbReference>
<dbReference type="InterPro" id="IPR040221">
    <property type="entry name" value="CDCA7/CDA7L"/>
</dbReference>
<reference evidence="12" key="1">
    <citation type="journal article" date="2019" name="Plant J.">
        <title>Chlorella vulgaris genome assembly and annotation reveals the molecular basis for metabolic acclimation to high light conditions.</title>
        <authorList>
            <person name="Cecchin M."/>
            <person name="Marcolungo L."/>
            <person name="Rossato M."/>
            <person name="Girolomoni L."/>
            <person name="Cosentino E."/>
            <person name="Cuine S."/>
            <person name="Li-Beisson Y."/>
            <person name="Delledonne M."/>
            <person name="Ballottari M."/>
        </authorList>
    </citation>
    <scope>NUCLEOTIDE SEQUENCE</scope>
    <source>
        <strain evidence="12">211/11P</strain>
    </source>
</reference>
<feature type="region of interest" description="Disordered" evidence="10">
    <location>
        <begin position="443"/>
        <end position="490"/>
    </location>
</feature>
<dbReference type="Proteomes" id="UP001055712">
    <property type="component" value="Unassembled WGS sequence"/>
</dbReference>
<feature type="region of interest" description="Disordered" evidence="10">
    <location>
        <begin position="377"/>
        <end position="417"/>
    </location>
</feature>
<comment type="subcellular location">
    <subcellularLocation>
        <location evidence="2">Cytoplasm</location>
    </subcellularLocation>
    <subcellularLocation>
        <location evidence="1">Nucleus</location>
    </subcellularLocation>
</comment>
<evidence type="ECO:0000256" key="9">
    <source>
        <dbReference type="ARBA" id="ARBA00023242"/>
    </source>
</evidence>
<dbReference type="Pfam" id="PF10497">
    <property type="entry name" value="zf-4CXXC_R1"/>
    <property type="match status" value="1"/>
</dbReference>
<dbReference type="PANTHER" id="PTHR31169:SF34">
    <property type="entry name" value="ZINC-FINGER DOMAIN-CONTAINING PROTEIN"/>
    <property type="match status" value="1"/>
</dbReference>
<keyword evidence="5" id="KW-0597">Phosphoprotein</keyword>
<evidence type="ECO:0000256" key="10">
    <source>
        <dbReference type="SAM" id="MobiDB-lite"/>
    </source>
</evidence>
<dbReference type="EMBL" id="SIDB01000008">
    <property type="protein sequence ID" value="KAI3429781.1"/>
    <property type="molecule type" value="Genomic_DNA"/>
</dbReference>
<dbReference type="InterPro" id="IPR018866">
    <property type="entry name" value="Znf-4CXXC_R1"/>
</dbReference>
<evidence type="ECO:0000256" key="8">
    <source>
        <dbReference type="ARBA" id="ARBA00023163"/>
    </source>
</evidence>
<proteinExistence type="predicted"/>